<proteinExistence type="predicted"/>
<gene>
    <name evidence="1" type="ORF">COS25_01845</name>
</gene>
<organism evidence="1 2">
    <name type="scientific">Candidatus Nealsonbacteria bacterium CG02_land_8_20_14_3_00_37_10</name>
    <dbReference type="NCBI Taxonomy" id="1974699"/>
    <lineage>
        <taxon>Bacteria</taxon>
        <taxon>Candidatus Nealsoniibacteriota</taxon>
    </lineage>
</organism>
<dbReference type="EMBL" id="PETZ01000037">
    <property type="protein sequence ID" value="PIV45045.1"/>
    <property type="molecule type" value="Genomic_DNA"/>
</dbReference>
<comment type="caution">
    <text evidence="1">The sequence shown here is derived from an EMBL/GenBank/DDBJ whole genome shotgun (WGS) entry which is preliminary data.</text>
</comment>
<evidence type="ECO:0000313" key="1">
    <source>
        <dbReference type="EMBL" id="PIV45045.1"/>
    </source>
</evidence>
<name>A0A2M7D988_9BACT</name>
<evidence type="ECO:0000313" key="2">
    <source>
        <dbReference type="Proteomes" id="UP000230864"/>
    </source>
</evidence>
<protein>
    <submittedName>
        <fullName evidence="1">Uncharacterized protein</fullName>
    </submittedName>
</protein>
<sequence length="156" mass="17909">MISQLFDANSLREQLTKLTNSSGWQEEFCDDYALKEKFISMVFEKFPPEIIAKIVKGAASTKSDDLNFYDVKIDTADLFRCLENSASVKIVEIPGIEPKPDFSCKYVAILYEMQKPDWQVIYDKSAPYEKCASEKYGLIYSLKEGAEDRQTLLIFE</sequence>
<dbReference type="Proteomes" id="UP000230864">
    <property type="component" value="Unassembled WGS sequence"/>
</dbReference>
<accession>A0A2M7D988</accession>
<dbReference type="AlphaFoldDB" id="A0A2M7D988"/>
<reference evidence="2" key="1">
    <citation type="submission" date="2017-09" db="EMBL/GenBank/DDBJ databases">
        <title>Depth-based differentiation of microbial function through sediment-hosted aquifers and enrichment of novel symbionts in the deep terrestrial subsurface.</title>
        <authorList>
            <person name="Probst A.J."/>
            <person name="Ladd B."/>
            <person name="Jarett J.K."/>
            <person name="Geller-Mcgrath D.E."/>
            <person name="Sieber C.M.K."/>
            <person name="Emerson J.B."/>
            <person name="Anantharaman K."/>
            <person name="Thomas B.C."/>
            <person name="Malmstrom R."/>
            <person name="Stieglmeier M."/>
            <person name="Klingl A."/>
            <person name="Woyke T."/>
            <person name="Ryan C.M."/>
            <person name="Banfield J.F."/>
        </authorList>
    </citation>
    <scope>NUCLEOTIDE SEQUENCE [LARGE SCALE GENOMIC DNA]</scope>
</reference>